<comment type="caution">
    <text evidence="2">The sequence shown here is derived from an EMBL/GenBank/DDBJ whole genome shotgun (WGS) entry which is preliminary data.</text>
</comment>
<proteinExistence type="predicted"/>
<feature type="chain" id="PRO_5041691346" evidence="1">
    <location>
        <begin position="27"/>
        <end position="147"/>
    </location>
</feature>
<gene>
    <name evidence="2" type="ORF">RJ640_000704</name>
</gene>
<organism evidence="2 3">
    <name type="scientific">Escallonia rubra</name>
    <dbReference type="NCBI Taxonomy" id="112253"/>
    <lineage>
        <taxon>Eukaryota</taxon>
        <taxon>Viridiplantae</taxon>
        <taxon>Streptophyta</taxon>
        <taxon>Embryophyta</taxon>
        <taxon>Tracheophyta</taxon>
        <taxon>Spermatophyta</taxon>
        <taxon>Magnoliopsida</taxon>
        <taxon>eudicotyledons</taxon>
        <taxon>Gunneridae</taxon>
        <taxon>Pentapetalae</taxon>
        <taxon>asterids</taxon>
        <taxon>campanulids</taxon>
        <taxon>Escalloniales</taxon>
        <taxon>Escalloniaceae</taxon>
        <taxon>Escallonia</taxon>
    </lineage>
</organism>
<feature type="signal peptide" evidence="1">
    <location>
        <begin position="1"/>
        <end position="26"/>
    </location>
</feature>
<sequence>MPPPPPSRNTVAASIIFLWKIYHCAGTRLVGSKGSRMDFFHDFLNFIFSDTPQEHSIQRYFIESVFPHYKLYGVPSNLDSFGTRFVHGVAVLAFKSSRWASEEAIETVLRYTSWPSLVAGENAGTRTRKCPQRDTVMMARRRNAEVD</sequence>
<dbReference type="EMBL" id="JAVXUO010001908">
    <property type="protein sequence ID" value="KAK2978043.1"/>
    <property type="molecule type" value="Genomic_DNA"/>
</dbReference>
<evidence type="ECO:0000313" key="3">
    <source>
        <dbReference type="Proteomes" id="UP001187471"/>
    </source>
</evidence>
<accession>A0AA88UCL7</accession>
<name>A0AA88UCL7_9ASTE</name>
<evidence type="ECO:0000313" key="2">
    <source>
        <dbReference type="EMBL" id="KAK2978043.1"/>
    </source>
</evidence>
<dbReference type="Proteomes" id="UP001187471">
    <property type="component" value="Unassembled WGS sequence"/>
</dbReference>
<keyword evidence="1" id="KW-0732">Signal</keyword>
<keyword evidence="3" id="KW-1185">Reference proteome</keyword>
<protein>
    <submittedName>
        <fullName evidence="2">Uncharacterized protein</fullName>
    </submittedName>
</protein>
<evidence type="ECO:0000256" key="1">
    <source>
        <dbReference type="SAM" id="SignalP"/>
    </source>
</evidence>
<reference evidence="2" key="1">
    <citation type="submission" date="2022-12" db="EMBL/GenBank/DDBJ databases">
        <title>Draft genome assemblies for two species of Escallonia (Escalloniales).</title>
        <authorList>
            <person name="Chanderbali A."/>
            <person name="Dervinis C."/>
            <person name="Anghel I."/>
            <person name="Soltis D."/>
            <person name="Soltis P."/>
            <person name="Zapata F."/>
        </authorList>
    </citation>
    <scope>NUCLEOTIDE SEQUENCE</scope>
    <source>
        <strain evidence="2">UCBG92.1500</strain>
        <tissue evidence="2">Leaf</tissue>
    </source>
</reference>
<dbReference type="AlphaFoldDB" id="A0AA88UCL7"/>